<dbReference type="InterPro" id="IPR013540">
    <property type="entry name" value="ChitinaseA_N"/>
</dbReference>
<dbReference type="InterPro" id="IPR008979">
    <property type="entry name" value="Galactose-bd-like_sf"/>
</dbReference>
<evidence type="ECO:0000313" key="5">
    <source>
        <dbReference type="Proteomes" id="UP001161691"/>
    </source>
</evidence>
<dbReference type="Gene3D" id="2.60.120.260">
    <property type="entry name" value="Galactose-binding domain-like"/>
    <property type="match status" value="2"/>
</dbReference>
<dbReference type="Pfam" id="PF25275">
    <property type="entry name" value="Golvesin_C"/>
    <property type="match status" value="2"/>
</dbReference>
<feature type="domain" description="Golvesin/Xly CBD-like" evidence="3">
    <location>
        <begin position="969"/>
        <end position="1106"/>
    </location>
</feature>
<evidence type="ECO:0000256" key="1">
    <source>
        <dbReference type="SAM" id="SignalP"/>
    </source>
</evidence>
<dbReference type="PANTHER" id="PTHR12631:SF10">
    <property type="entry name" value="BETA-XYLOSIDASE-LIKE PROTEIN-RELATED"/>
    <property type="match status" value="1"/>
</dbReference>
<name>A0ABT6TQZ6_9BACL</name>
<dbReference type="Gene3D" id="2.60.40.10">
    <property type="entry name" value="Immunoglobulins"/>
    <property type="match status" value="2"/>
</dbReference>
<dbReference type="InterPro" id="IPR014756">
    <property type="entry name" value="Ig_E-set"/>
</dbReference>
<dbReference type="RefSeq" id="WP_282911932.1">
    <property type="nucleotide sequence ID" value="NZ_JAGRPV010000001.1"/>
</dbReference>
<dbReference type="Proteomes" id="UP001161691">
    <property type="component" value="Unassembled WGS sequence"/>
</dbReference>
<comment type="caution">
    <text evidence="4">The sequence shown here is derived from an EMBL/GenBank/DDBJ whole genome shotgun (WGS) entry which is preliminary data.</text>
</comment>
<keyword evidence="5" id="KW-1185">Reference proteome</keyword>
<feature type="signal peptide" evidence="1">
    <location>
        <begin position="1"/>
        <end position="34"/>
    </location>
</feature>
<accession>A0ABT6TQZ6</accession>
<feature type="domain" description="Chitinase A N-terminal" evidence="2">
    <location>
        <begin position="1437"/>
        <end position="1513"/>
    </location>
</feature>
<gene>
    <name evidence="4" type="ORF">KB449_30350</name>
</gene>
<dbReference type="InterPro" id="IPR051923">
    <property type="entry name" value="Glycosyl_Hydrolase_39"/>
</dbReference>
<dbReference type="SUPFAM" id="SSF49785">
    <property type="entry name" value="Galactose-binding domain-like"/>
    <property type="match status" value="1"/>
</dbReference>
<proteinExistence type="predicted"/>
<dbReference type="SUPFAM" id="SSF51445">
    <property type="entry name" value="(Trans)glycosidases"/>
    <property type="match status" value="1"/>
</dbReference>
<sequence>MEKKALRSAAGKGKIARLAVCLLLLLTIVSPATAVQKGASAAASTLATSVPNQADYFIPNETWYRDFAPGILNPNEGTIEMTVRLDKPYEEFGDWYDFLFRVIPEQGGPGNTLINAHIPPPTSKPTGTNYAQPLTFFVKNGSGTTGAFAYAQPASLNYTVGQSFNLAFVWKLGPNGYAAIYKDGQQLAKQSYNIDPVQEKFMPYEFTVERGALYNVSNLKVSTRALAASELETGTASFSQGTDTSLLGDITLGQPAQTEKFETPWQASSGYSVAKPAFRNDKQVFAKQAEAVYPVMTVNYGTAARTYDVAVRATDPEGAVAFTHTQSVTVPADGLYRIEELPLPELAGKVGFWNLETTVSSGAGDAIVYKSAISKLPANETSVADGVYADYYGTHSDYKDSMSPWALINTNATRAWEDSRVFLWYAVEPTQGQYTWEHADQYVDAANEAGMDVLAVLGNPPNWASTRSPVSAIPAAGYPSYYQYIADRYVSQDVLSQNGVPGAGDDWADYVYQTMKRYAGKVKYFEIGNEANFHPPYLAASFSGTKAEYFRMLQLAHEQAERVKSEYEADTGEALELYVSTSGFSPVAGTSADRQMTIDALQEPYAGYYDIFNIHGYSGTGDIKNDVLAAYRDAKANHPDLQLWQGEYYPLTALTTAKKLYDTVNKYLDFLSNGFDKYFTMGHPGDNMFVNRFTLSPSEVFQTTAVLQNEIRKVAAYVGSYSNFPKEALLPVKHYMLRTDGKYLSVLSADSQPMNVMIGNANKILRVVDNYGNAVPVQADGSVFKKDTLFIVSSEPLQIAGLDAAVGPWIHNGGFEQLSGDPMGGPAAVTADNWHMVAGVYGTNAYVNKNGPHEGANAMAFNSAGVASGRVFMSQSFAVSEPGTYALSAHIRKSAGGADVQPELNVWDGTNDHQLAPVALTGEYAYYAKPFVVENPMNLTVNIGILSGSGRLDFDDVSFERVPDDAEILMDNSDASGVTFASTVPGSAWDNTKTNAGANKGTFAVNTSHDGNASVTYTPNIPLAGMYDVYEWHHVTTGSTAAPFTIHHANGTAQTTVNQTGTTGGKWNLIGSYPFEAGATGSIVITNNFAATTGNFILADGIKLVRTGDLLPQFANGDFESLSGDPAGNPASALLSRWQMGEGAYGTNAYVNATSPFQGAYALTFDSAGAPGGCTDMTQSFTALEPGTYALSAYIKQLDGGTGVRPALDVTDGNRLHLLPSVTLTGQYAYYAQTVVVPAKTDISVRIGIRAGSGKVSFDNVSFARIPDNVTIEMDNKDASGVVFSDASWRNTGVNAGAFKGDFALNTTRGGGARATYTPPIPEAGMYDVYEWHHTTAGPTDAPFTIRDAEGTTAILVDQSKNGGKWNKIGTFAFLQGSTGSVSIANGHLTSNFVLADGIKFVRTGPYTPAVLASAKPGKPALSDTGGYSGLRDGSYAVTMNMWWGANGTQYKLYENGVPIDITALKDASPAAQQATIELTGRQNGTYVYTCELVNALGSTACDPHTVIVSDANPGKPALANDNWDGDGTYKVTMNMWWGTNGAKYRLYENGQLIDEQTLSGHTPDAQTAVTAVSGRTPGVYHYRAELINAAGKTESEVMDVTAVG</sequence>
<dbReference type="InterPro" id="IPR013783">
    <property type="entry name" value="Ig-like_fold"/>
</dbReference>
<dbReference type="SUPFAM" id="SSF81296">
    <property type="entry name" value="E set domains"/>
    <property type="match status" value="2"/>
</dbReference>
<evidence type="ECO:0000259" key="2">
    <source>
        <dbReference type="Pfam" id="PF08329"/>
    </source>
</evidence>
<dbReference type="Pfam" id="PF08329">
    <property type="entry name" value="ChitinaseA_N"/>
    <property type="match status" value="1"/>
</dbReference>
<organism evidence="4 5">
    <name type="scientific">Cohnella hashimotonis</name>
    <dbReference type="NCBI Taxonomy" id="2826895"/>
    <lineage>
        <taxon>Bacteria</taxon>
        <taxon>Bacillati</taxon>
        <taxon>Bacillota</taxon>
        <taxon>Bacilli</taxon>
        <taxon>Bacillales</taxon>
        <taxon>Paenibacillaceae</taxon>
        <taxon>Cohnella</taxon>
    </lineage>
</organism>
<dbReference type="InterPro" id="IPR033803">
    <property type="entry name" value="CBD-like_Golvesin-Xly"/>
</dbReference>
<dbReference type="EMBL" id="JAGRPV010000001">
    <property type="protein sequence ID" value="MDI4649277.1"/>
    <property type="molecule type" value="Genomic_DNA"/>
</dbReference>
<dbReference type="Gene3D" id="3.20.20.80">
    <property type="entry name" value="Glycosidases"/>
    <property type="match status" value="1"/>
</dbReference>
<dbReference type="PANTHER" id="PTHR12631">
    <property type="entry name" value="ALPHA-L-IDURONIDASE"/>
    <property type="match status" value="1"/>
</dbReference>
<keyword evidence="1" id="KW-0732">Signal</keyword>
<reference evidence="4" key="1">
    <citation type="submission" date="2023-04" db="EMBL/GenBank/DDBJ databases">
        <title>Comparative genomic analysis of Cohnella hashimotonis sp. nov., isolated from the International Space Station.</title>
        <authorList>
            <person name="Venkateswaran K."/>
            <person name="Simpson A."/>
        </authorList>
    </citation>
    <scope>NUCLEOTIDE SEQUENCE</scope>
    <source>
        <strain evidence="4">F6_2S_P_1</strain>
    </source>
</reference>
<feature type="chain" id="PRO_5047295515" evidence="1">
    <location>
        <begin position="35"/>
        <end position="1605"/>
    </location>
</feature>
<protein>
    <submittedName>
        <fullName evidence="4">Chitinase N-terminal domain-containing protein</fullName>
    </submittedName>
</protein>
<evidence type="ECO:0000259" key="3">
    <source>
        <dbReference type="Pfam" id="PF25275"/>
    </source>
</evidence>
<evidence type="ECO:0000313" key="4">
    <source>
        <dbReference type="EMBL" id="MDI4649277.1"/>
    </source>
</evidence>
<dbReference type="InterPro" id="IPR017853">
    <property type="entry name" value="GH"/>
</dbReference>
<feature type="domain" description="Golvesin/Xly CBD-like" evidence="3">
    <location>
        <begin position="1274"/>
        <end position="1403"/>
    </location>
</feature>